<comment type="caution">
    <text evidence="3">The sequence shown here is derived from an EMBL/GenBank/DDBJ whole genome shotgun (WGS) entry which is preliminary data.</text>
</comment>
<keyword evidence="2" id="KW-0732">Signal</keyword>
<protein>
    <recommendedName>
        <fullName evidence="5">Transferrin-binding protein B C-lobe/N-lobe beta barrel domain-containing protein</fullName>
    </recommendedName>
</protein>
<dbReference type="RefSeq" id="WP_132476813.1">
    <property type="nucleotide sequence ID" value="NZ_JBHRVM010000001.1"/>
</dbReference>
<proteinExistence type="predicted"/>
<evidence type="ECO:0000256" key="2">
    <source>
        <dbReference type="SAM" id="SignalP"/>
    </source>
</evidence>
<reference evidence="3 4" key="1">
    <citation type="submission" date="2019-03" db="EMBL/GenBank/DDBJ databases">
        <title>Genomic Encyclopedia of Type Strains, Phase IV (KMG-IV): sequencing the most valuable type-strain genomes for metagenomic binning, comparative biology and taxonomic classification.</title>
        <authorList>
            <person name="Goeker M."/>
        </authorList>
    </citation>
    <scope>NUCLEOTIDE SEQUENCE [LARGE SCALE GENOMIC DNA]</scope>
    <source>
        <strain evidence="3 4">DSM 100048</strain>
    </source>
</reference>
<feature type="chain" id="PRO_5020930860" description="Transferrin-binding protein B C-lobe/N-lobe beta barrel domain-containing protein" evidence="2">
    <location>
        <begin position="22"/>
        <end position="311"/>
    </location>
</feature>
<feature type="signal peptide" evidence="2">
    <location>
        <begin position="1"/>
        <end position="21"/>
    </location>
</feature>
<evidence type="ECO:0000313" key="3">
    <source>
        <dbReference type="EMBL" id="TCU99195.1"/>
    </source>
</evidence>
<evidence type="ECO:0000256" key="1">
    <source>
        <dbReference type="SAM" id="MobiDB-lite"/>
    </source>
</evidence>
<evidence type="ECO:0008006" key="5">
    <source>
        <dbReference type="Google" id="ProtNLM"/>
    </source>
</evidence>
<feature type="compositionally biased region" description="Polar residues" evidence="1">
    <location>
        <begin position="41"/>
        <end position="56"/>
    </location>
</feature>
<feature type="region of interest" description="Disordered" evidence="1">
    <location>
        <begin position="32"/>
        <end position="57"/>
    </location>
</feature>
<sequence length="311" mass="30994">MKQTSIAIAIMALAASSTAFAAGPNVQGGSSVPGNVAPGASTLSPLDPTNTGNAGISMQRPGGAMSATVDILGAPIQQATNPFLVDANGNRWARHPGDGQIIAQVWAYTPSGTDANVYSLRQVRQPGAPMPVFGGLVIGQVKNAAGVALPAEQGVYFGEWSEQSSPTGFPTPSTDLNMGSASRTVWYAGDNAVISTPQLVSVTYSVTGIQNVGNSSGNLPSAPDLYSGTLTANYANAGQANAISGTIANSGNSVGLSAAIDSNGTFTGANTQGRFYNGATALAGIYTGGSGAADDIAFGGHQTGGSINPLP</sequence>
<organism evidence="3 4">
    <name type="scientific">Paracandidimonas soli</name>
    <dbReference type="NCBI Taxonomy" id="1917182"/>
    <lineage>
        <taxon>Bacteria</taxon>
        <taxon>Pseudomonadati</taxon>
        <taxon>Pseudomonadota</taxon>
        <taxon>Betaproteobacteria</taxon>
        <taxon>Burkholderiales</taxon>
        <taxon>Alcaligenaceae</taxon>
        <taxon>Paracandidimonas</taxon>
    </lineage>
</organism>
<keyword evidence="4" id="KW-1185">Reference proteome</keyword>
<evidence type="ECO:0000313" key="4">
    <source>
        <dbReference type="Proteomes" id="UP000294692"/>
    </source>
</evidence>
<accession>A0A4R3V320</accession>
<gene>
    <name evidence="3" type="ORF">EV686_104296</name>
</gene>
<dbReference type="AlphaFoldDB" id="A0A4R3V320"/>
<dbReference type="EMBL" id="SMBX01000004">
    <property type="protein sequence ID" value="TCU99195.1"/>
    <property type="molecule type" value="Genomic_DNA"/>
</dbReference>
<name>A0A4R3V320_9BURK</name>
<dbReference type="Proteomes" id="UP000294692">
    <property type="component" value="Unassembled WGS sequence"/>
</dbReference>
<dbReference type="OrthoDB" id="8607327at2"/>